<dbReference type="Proteomes" id="UP000253720">
    <property type="component" value="Chromosome"/>
</dbReference>
<feature type="chain" id="PRO_5017046516" evidence="1">
    <location>
        <begin position="25"/>
        <end position="307"/>
    </location>
</feature>
<dbReference type="KEGG" id="pke:DLD99_13905"/>
<protein>
    <submittedName>
        <fullName evidence="2">Halovibrin HvnA</fullName>
    </submittedName>
</protein>
<reference evidence="2 3" key="1">
    <citation type="submission" date="2018-05" db="EMBL/GenBank/DDBJ databases">
        <title>Complete genome sequence of Pseudomonas kribbensis 46-2(T).</title>
        <authorList>
            <person name="Jeong H."/>
            <person name="Lee S.-G."/>
            <person name="Rha E."/>
            <person name="Kim H."/>
        </authorList>
    </citation>
    <scope>NUCLEOTIDE SEQUENCE [LARGE SCALE GENOMIC DNA]</scope>
    <source>
        <strain evidence="2 3">46-2</strain>
    </source>
</reference>
<keyword evidence="1" id="KW-0732">Signal</keyword>
<dbReference type="RefSeq" id="WP_114882870.1">
    <property type="nucleotide sequence ID" value="NZ_CP029608.1"/>
</dbReference>
<evidence type="ECO:0000313" key="3">
    <source>
        <dbReference type="Proteomes" id="UP000253720"/>
    </source>
</evidence>
<feature type="signal peptide" evidence="1">
    <location>
        <begin position="1"/>
        <end position="24"/>
    </location>
</feature>
<proteinExistence type="predicted"/>
<organism evidence="2 3">
    <name type="scientific">Pseudomonas kribbensis</name>
    <dbReference type="NCBI Taxonomy" id="1628086"/>
    <lineage>
        <taxon>Bacteria</taxon>
        <taxon>Pseudomonadati</taxon>
        <taxon>Pseudomonadota</taxon>
        <taxon>Gammaproteobacteria</taxon>
        <taxon>Pseudomonadales</taxon>
        <taxon>Pseudomonadaceae</taxon>
        <taxon>Pseudomonas</taxon>
    </lineage>
</organism>
<evidence type="ECO:0000256" key="1">
    <source>
        <dbReference type="SAM" id="SignalP"/>
    </source>
</evidence>
<dbReference type="AlphaFoldDB" id="A0A345RQF5"/>
<name>A0A345RQF5_9PSED</name>
<dbReference type="PROSITE" id="PS51257">
    <property type="entry name" value="PROKAR_LIPOPROTEIN"/>
    <property type="match status" value="1"/>
</dbReference>
<sequence>MNRHCLLVLMLVLSLAGCQSHQRAQLQEPESRTGAVSTASSTAQSGPQVVADLTARYNDVRINCGTPSTPAFLCRGIVLRSTVPGPGYSTWNPSPHSVTSGGVSFSFLGKDSKFQKLVFGQNSGFIFYPVLANPVGKLKIEILCAYPIDGWTQLRDKPGCGAHPYFPTQSRRCQSMGISTAEQWMTHWRAAPSSPSAYQCSFDVRDNMNNLGADSFYQSIRARSLLGAAWFPQQNELILATWPQNVPTQLPIQAFFYVENGLANAQHDQRDFYSKTGGMVVPIIKITLPATQTANATFAFNLADQVR</sequence>
<keyword evidence="3" id="KW-1185">Reference proteome</keyword>
<gene>
    <name evidence="2" type="ORF">DLD99_13905</name>
</gene>
<evidence type="ECO:0000313" key="2">
    <source>
        <dbReference type="EMBL" id="AXI61521.1"/>
    </source>
</evidence>
<dbReference type="EMBL" id="CP029608">
    <property type="protein sequence ID" value="AXI61521.1"/>
    <property type="molecule type" value="Genomic_DNA"/>
</dbReference>
<accession>A0A345RQF5</accession>